<dbReference type="AlphaFoldDB" id="A0AB36XI31"/>
<sequence>MMELLYEDYRYLSSGYEADVFFSKEKHTIVKVHKTAQVNDGNDDFVTDIDLYNQEYDILNFLEGKALLAPSQPRLVTNLGKLMLEMEYIESDGSTCSIDEKICYLKKLHALPVSGVVASISRGSTTKFDEYIINRLMDRASKIYSPSLDPIATIYRELLSCLNSRCAGDSLLHLDFRNENILCKNSRIVGVIDWCNSLVGDPLMDIARLISFEENLSIIDKYLTRKPNKNELGRIYIYLIDVYLMLTLFYKNDCSENSNLYRSKLENAIGCFNELS</sequence>
<dbReference type="SUPFAM" id="SSF56112">
    <property type="entry name" value="Protein kinase-like (PK-like)"/>
    <property type="match status" value="1"/>
</dbReference>
<evidence type="ECO:0000313" key="2">
    <source>
        <dbReference type="EMBL" id="PMK43247.1"/>
    </source>
</evidence>
<accession>A0AB36XI31</accession>
<protein>
    <recommendedName>
        <fullName evidence="1">Aminoglycoside phosphotransferase domain-containing protein</fullName>
    </recommendedName>
</protein>
<name>A0AB36XI31_9VIBR</name>
<reference evidence="2" key="2">
    <citation type="submission" date="2016-07" db="EMBL/GenBank/DDBJ databases">
        <authorList>
            <person name="Kauffman K."/>
            <person name="Arevalo P."/>
            <person name="Polz M.F."/>
        </authorList>
    </citation>
    <scope>NUCLEOTIDE SEQUENCE</scope>
    <source>
        <strain evidence="2">10N.261.52.F7</strain>
    </source>
</reference>
<feature type="domain" description="Aminoglycoside phosphotransferase" evidence="1">
    <location>
        <begin position="52"/>
        <end position="215"/>
    </location>
</feature>
<comment type="caution">
    <text evidence="2">The sequence shown here is derived from an EMBL/GenBank/DDBJ whole genome shotgun (WGS) entry which is preliminary data.</text>
</comment>
<gene>
    <name evidence="2" type="ORF">BCT99_05270</name>
</gene>
<proteinExistence type="predicted"/>
<dbReference type="Pfam" id="PF01636">
    <property type="entry name" value="APH"/>
    <property type="match status" value="1"/>
</dbReference>
<evidence type="ECO:0000259" key="1">
    <source>
        <dbReference type="Pfam" id="PF01636"/>
    </source>
</evidence>
<organism evidence="2">
    <name type="scientific">Vibrio lentus</name>
    <dbReference type="NCBI Taxonomy" id="136468"/>
    <lineage>
        <taxon>Bacteria</taxon>
        <taxon>Pseudomonadati</taxon>
        <taxon>Pseudomonadota</taxon>
        <taxon>Gammaproteobacteria</taxon>
        <taxon>Vibrionales</taxon>
        <taxon>Vibrionaceae</taxon>
        <taxon>Vibrio</taxon>
    </lineage>
</organism>
<reference evidence="2" key="3">
    <citation type="journal article" date="2018" name="Nature">
        <title>A major lineage of non-tailed dsDNA viruses as unrecognized killers of marine bacteria.</title>
        <authorList>
            <person name="Kauffman K.M."/>
            <person name="Hussain F.A."/>
            <person name="Yang J."/>
            <person name="Arevalo P."/>
            <person name="Brown J.M."/>
            <person name="Chang W.K."/>
            <person name="VanInsberghe D."/>
            <person name="Elsherbini J."/>
            <person name="Sharma R.S."/>
            <person name="Cutler M.B."/>
            <person name="Kelly L."/>
            <person name="Polz M.F."/>
        </authorList>
    </citation>
    <scope>NUCLEOTIDE SEQUENCE</scope>
    <source>
        <strain evidence="2">10N.261.52.F7</strain>
    </source>
</reference>
<reference key="1">
    <citation type="submission" date="2016-07" db="EMBL/GenBank/DDBJ databases">
        <title>Nontailed viruses are major unrecognized killers of bacteria in the ocean.</title>
        <authorList>
            <person name="Kauffman K."/>
            <person name="Hussain F."/>
            <person name="Yang J."/>
            <person name="Arevalo P."/>
            <person name="Brown J."/>
            <person name="Cutler M."/>
            <person name="Kelly L."/>
            <person name="Polz M.F."/>
        </authorList>
    </citation>
    <scope>NUCLEOTIDE SEQUENCE [LARGE SCALE GENOMIC DNA]</scope>
    <source>
        <strain>10N.261.52.F7</strain>
    </source>
</reference>
<dbReference type="Gene3D" id="3.90.1200.10">
    <property type="match status" value="1"/>
</dbReference>
<dbReference type="InterPro" id="IPR002575">
    <property type="entry name" value="Aminoglycoside_PTrfase"/>
</dbReference>
<dbReference type="RefSeq" id="WP_102282169.1">
    <property type="nucleotide sequence ID" value="NZ_JAJGZN020000001.1"/>
</dbReference>
<dbReference type="InterPro" id="IPR011009">
    <property type="entry name" value="Kinase-like_dom_sf"/>
</dbReference>
<dbReference type="EMBL" id="MCXM01000035">
    <property type="protein sequence ID" value="PMK43247.1"/>
    <property type="molecule type" value="Genomic_DNA"/>
</dbReference>